<dbReference type="PROSITE" id="PS50987">
    <property type="entry name" value="HTH_ARSR_2"/>
    <property type="match status" value="1"/>
</dbReference>
<dbReference type="SUPFAM" id="SSF46785">
    <property type="entry name" value="Winged helix' DNA-binding domain"/>
    <property type="match status" value="1"/>
</dbReference>
<evidence type="ECO:0000259" key="1">
    <source>
        <dbReference type="PROSITE" id="PS50987"/>
    </source>
</evidence>
<comment type="caution">
    <text evidence="2">The sequence shown here is derived from an EMBL/GenBank/DDBJ whole genome shotgun (WGS) entry which is preliminary data.</text>
</comment>
<protein>
    <submittedName>
        <fullName evidence="2">Winged helix-turn-helix transcriptional regulator</fullName>
    </submittedName>
</protein>
<evidence type="ECO:0000313" key="2">
    <source>
        <dbReference type="EMBL" id="TMJ16947.1"/>
    </source>
</evidence>
<gene>
    <name evidence="2" type="ORF">E6H02_00175</name>
</gene>
<dbReference type="PANTHER" id="PTHR38600:SF2">
    <property type="entry name" value="SLL0088 PROTEIN"/>
    <property type="match status" value="1"/>
</dbReference>
<dbReference type="Gene3D" id="1.10.10.10">
    <property type="entry name" value="Winged helix-like DNA-binding domain superfamily/Winged helix DNA-binding domain"/>
    <property type="match status" value="1"/>
</dbReference>
<accession>A0A537MAP5</accession>
<evidence type="ECO:0000313" key="3">
    <source>
        <dbReference type="Proteomes" id="UP000320393"/>
    </source>
</evidence>
<organism evidence="2 3">
    <name type="scientific">Candidatus Segetimicrobium genomatis</name>
    <dbReference type="NCBI Taxonomy" id="2569760"/>
    <lineage>
        <taxon>Bacteria</taxon>
        <taxon>Bacillati</taxon>
        <taxon>Candidatus Sysuimicrobiota</taxon>
        <taxon>Candidatus Sysuimicrobiia</taxon>
        <taxon>Candidatus Sysuimicrobiales</taxon>
        <taxon>Candidatus Segetimicrobiaceae</taxon>
        <taxon>Candidatus Segetimicrobium</taxon>
    </lineage>
</organism>
<dbReference type="PRINTS" id="PR00778">
    <property type="entry name" value="HTHARSR"/>
</dbReference>
<dbReference type="CDD" id="cd00090">
    <property type="entry name" value="HTH_ARSR"/>
    <property type="match status" value="1"/>
</dbReference>
<dbReference type="Proteomes" id="UP000320393">
    <property type="component" value="Unassembled WGS sequence"/>
</dbReference>
<dbReference type="AlphaFoldDB" id="A0A537MAP5"/>
<feature type="domain" description="HTH arsR-type" evidence="1">
    <location>
        <begin position="1"/>
        <end position="95"/>
    </location>
</feature>
<dbReference type="SMART" id="SM00418">
    <property type="entry name" value="HTH_ARSR"/>
    <property type="match status" value="1"/>
</dbReference>
<name>A0A537MAP5_9BACT</name>
<reference evidence="2 3" key="1">
    <citation type="journal article" date="2019" name="Nat. Microbiol.">
        <title>Mediterranean grassland soil C-N compound turnover is dependent on rainfall and depth, and is mediated by genomically divergent microorganisms.</title>
        <authorList>
            <person name="Diamond S."/>
            <person name="Andeer P.F."/>
            <person name="Li Z."/>
            <person name="Crits-Christoph A."/>
            <person name="Burstein D."/>
            <person name="Anantharaman K."/>
            <person name="Lane K.R."/>
            <person name="Thomas B.C."/>
            <person name="Pan C."/>
            <person name="Northen T.R."/>
            <person name="Banfield J.F."/>
        </authorList>
    </citation>
    <scope>NUCLEOTIDE SEQUENCE [LARGE SCALE GENOMIC DNA]</scope>
    <source>
        <strain evidence="2">NP_5</strain>
    </source>
</reference>
<dbReference type="InterPro" id="IPR036388">
    <property type="entry name" value="WH-like_DNA-bd_sf"/>
</dbReference>
<dbReference type="PANTHER" id="PTHR38600">
    <property type="entry name" value="TRANSCRIPTIONAL REGULATORY PROTEIN"/>
    <property type="match status" value="1"/>
</dbReference>
<dbReference type="NCBIfam" id="NF033788">
    <property type="entry name" value="HTH_metalloreg"/>
    <property type="match status" value="1"/>
</dbReference>
<dbReference type="InterPro" id="IPR001845">
    <property type="entry name" value="HTH_ArsR_DNA-bd_dom"/>
</dbReference>
<sequence>MVDRHPDPLGRVFVAVADPTRRSILNALRRRPATITEIARPFPVSLNAISKHVKILERAGLVHRAVVGREHYCRFDARPLRRATAWLERYREFWESRLDALERHLLARRRRPK</sequence>
<dbReference type="Pfam" id="PF12840">
    <property type="entry name" value="HTH_20"/>
    <property type="match status" value="1"/>
</dbReference>
<dbReference type="InterPro" id="IPR036390">
    <property type="entry name" value="WH_DNA-bd_sf"/>
</dbReference>
<dbReference type="InterPro" id="IPR011991">
    <property type="entry name" value="ArsR-like_HTH"/>
</dbReference>
<proteinExistence type="predicted"/>
<dbReference type="GO" id="GO:0003700">
    <property type="term" value="F:DNA-binding transcription factor activity"/>
    <property type="evidence" value="ECO:0007669"/>
    <property type="project" value="InterPro"/>
</dbReference>
<dbReference type="EMBL" id="VBAM01000005">
    <property type="protein sequence ID" value="TMJ16947.1"/>
    <property type="molecule type" value="Genomic_DNA"/>
</dbReference>